<gene>
    <name evidence="1" type="ORF">Ddye_001878</name>
</gene>
<keyword evidence="2" id="KW-1185">Reference proteome</keyword>
<evidence type="ECO:0000313" key="2">
    <source>
        <dbReference type="Proteomes" id="UP001280121"/>
    </source>
</evidence>
<proteinExistence type="predicted"/>
<dbReference type="Proteomes" id="UP001280121">
    <property type="component" value="Unassembled WGS sequence"/>
</dbReference>
<comment type="caution">
    <text evidence="1">The sequence shown here is derived from an EMBL/GenBank/DDBJ whole genome shotgun (WGS) entry which is preliminary data.</text>
</comment>
<evidence type="ECO:0000313" key="1">
    <source>
        <dbReference type="EMBL" id="KAK2663304.1"/>
    </source>
</evidence>
<reference evidence="1" key="1">
    <citation type="journal article" date="2023" name="Plant J.">
        <title>Genome sequences and population genomics provide insights into the demographic history, inbreeding, and mutation load of two 'living fossil' tree species of Dipteronia.</title>
        <authorList>
            <person name="Feng Y."/>
            <person name="Comes H.P."/>
            <person name="Chen J."/>
            <person name="Zhu S."/>
            <person name="Lu R."/>
            <person name="Zhang X."/>
            <person name="Li P."/>
            <person name="Qiu J."/>
            <person name="Olsen K.M."/>
            <person name="Qiu Y."/>
        </authorList>
    </citation>
    <scope>NUCLEOTIDE SEQUENCE</scope>
    <source>
        <strain evidence="1">KIB01</strain>
    </source>
</reference>
<dbReference type="AlphaFoldDB" id="A0AAD9XPG4"/>
<sequence length="183" mass="21284">MWSWRVGDGDNIGFWTDDWVPKLGRLYGFATSPSLMTESMRKASRGLTSKITCNRCKEECEDSEHVFRDCTESVGIWEDIRKGVTKNGLFTSDWQDWLCQNLNCSKLIMGKYSNYVLFVVALWFIWKWRYECVFNPHFKIFTCPGKIVLKYVEAWWNANNDMDKIGSAEDLLIYVEPSISGLG</sequence>
<name>A0AAD9XPG4_9ROSI</name>
<organism evidence="1 2">
    <name type="scientific">Dipteronia dyeriana</name>
    <dbReference type="NCBI Taxonomy" id="168575"/>
    <lineage>
        <taxon>Eukaryota</taxon>
        <taxon>Viridiplantae</taxon>
        <taxon>Streptophyta</taxon>
        <taxon>Embryophyta</taxon>
        <taxon>Tracheophyta</taxon>
        <taxon>Spermatophyta</taxon>
        <taxon>Magnoliopsida</taxon>
        <taxon>eudicotyledons</taxon>
        <taxon>Gunneridae</taxon>
        <taxon>Pentapetalae</taxon>
        <taxon>rosids</taxon>
        <taxon>malvids</taxon>
        <taxon>Sapindales</taxon>
        <taxon>Sapindaceae</taxon>
        <taxon>Hippocastanoideae</taxon>
        <taxon>Acereae</taxon>
        <taxon>Dipteronia</taxon>
    </lineage>
</organism>
<accession>A0AAD9XPG4</accession>
<protein>
    <recommendedName>
        <fullName evidence="3">Reverse transcriptase zinc-binding domain-containing protein</fullName>
    </recommendedName>
</protein>
<evidence type="ECO:0008006" key="3">
    <source>
        <dbReference type="Google" id="ProtNLM"/>
    </source>
</evidence>
<dbReference type="EMBL" id="JANJYI010000001">
    <property type="protein sequence ID" value="KAK2663304.1"/>
    <property type="molecule type" value="Genomic_DNA"/>
</dbReference>